<accession>A0AC34GG73</accession>
<evidence type="ECO:0000313" key="1">
    <source>
        <dbReference type="Proteomes" id="UP000887579"/>
    </source>
</evidence>
<dbReference type="WBParaSite" id="ES5_v2.g28541.t1">
    <property type="protein sequence ID" value="ES5_v2.g28541.t1"/>
    <property type="gene ID" value="ES5_v2.g28541"/>
</dbReference>
<dbReference type="Proteomes" id="UP000887579">
    <property type="component" value="Unplaced"/>
</dbReference>
<protein>
    <submittedName>
        <fullName evidence="2">Uncharacterized protein</fullName>
    </submittedName>
</protein>
<proteinExistence type="predicted"/>
<sequence length="306" mass="35050">VIKYEEKKNKSRNLRDSACVCLDSGYGNEIRNKFIEAGKEVGFEKVEIIDRNTALFFDTIYKTENKLKTGDFIWILYSKTCYIWQKKCKFQFFYLCCEAPKKIMSALKENGHHAKTPEIIFNRSKSIEMNELKILFPTCLTLTGNEMPNWAKGALVKAEIMAGNCNFKQFDATTVLGHDLTVTYGNDEIFLLPFFTSLPLQRSITLQKSDDENVLKVKRITSYVINLPNCKQFNLELSVDTNGIHIVEITPLNNLFEAGTCFENIKSCIGVDIKRGEISAYSMTSKEELKISFNLCKLIILFLKNK</sequence>
<reference evidence="2" key="1">
    <citation type="submission" date="2022-11" db="UniProtKB">
        <authorList>
            <consortium name="WormBaseParasite"/>
        </authorList>
    </citation>
    <scope>IDENTIFICATION</scope>
</reference>
<evidence type="ECO:0000313" key="2">
    <source>
        <dbReference type="WBParaSite" id="ES5_v2.g28541.t1"/>
    </source>
</evidence>
<name>A0AC34GG73_9BILA</name>
<organism evidence="1 2">
    <name type="scientific">Panagrolaimus sp. ES5</name>
    <dbReference type="NCBI Taxonomy" id="591445"/>
    <lineage>
        <taxon>Eukaryota</taxon>
        <taxon>Metazoa</taxon>
        <taxon>Ecdysozoa</taxon>
        <taxon>Nematoda</taxon>
        <taxon>Chromadorea</taxon>
        <taxon>Rhabditida</taxon>
        <taxon>Tylenchina</taxon>
        <taxon>Panagrolaimomorpha</taxon>
        <taxon>Panagrolaimoidea</taxon>
        <taxon>Panagrolaimidae</taxon>
        <taxon>Panagrolaimus</taxon>
    </lineage>
</organism>